<evidence type="ECO:0000313" key="2">
    <source>
        <dbReference type="Proteomes" id="UP000191554"/>
    </source>
</evidence>
<evidence type="ECO:0000313" key="1">
    <source>
        <dbReference type="EMBL" id="OPX43736.1"/>
    </source>
</evidence>
<name>A0A1V4SJS2_RUMHU</name>
<dbReference type="AlphaFoldDB" id="A0A1V4SJS2"/>
<dbReference type="EMBL" id="MZGX01000015">
    <property type="protein sequence ID" value="OPX43736.1"/>
    <property type="molecule type" value="Genomic_DNA"/>
</dbReference>
<sequence>MEHIENRLDDIFKKRFGIEMSPIKEAVRDKKLLGQEFGMPPRDLLYLFFDVEEKFSIKIPQEAVASGEFSTYDGICKIIDNELRNE</sequence>
<dbReference type="NCBIfam" id="TIGR04069">
    <property type="entry name" value="ocin_ACP_rel"/>
    <property type="match status" value="1"/>
</dbReference>
<keyword evidence="2" id="KW-1185">Reference proteome</keyword>
<dbReference type="Proteomes" id="UP000191554">
    <property type="component" value="Unassembled WGS sequence"/>
</dbReference>
<organism evidence="1 2">
    <name type="scientific">Ruminiclostridium hungatei</name>
    <name type="common">Clostridium hungatei</name>
    <dbReference type="NCBI Taxonomy" id="48256"/>
    <lineage>
        <taxon>Bacteria</taxon>
        <taxon>Bacillati</taxon>
        <taxon>Bacillota</taxon>
        <taxon>Clostridia</taxon>
        <taxon>Eubacteriales</taxon>
        <taxon>Oscillospiraceae</taxon>
        <taxon>Ruminiclostridium</taxon>
    </lineage>
</organism>
<dbReference type="Gene3D" id="1.10.1200.10">
    <property type="entry name" value="ACP-like"/>
    <property type="match status" value="1"/>
</dbReference>
<dbReference type="STRING" id="48256.CLHUN_24560"/>
<dbReference type="RefSeq" id="WP_080064881.1">
    <property type="nucleotide sequence ID" value="NZ_MZGX01000015.1"/>
</dbReference>
<evidence type="ECO:0008006" key="3">
    <source>
        <dbReference type="Google" id="ProtNLM"/>
    </source>
</evidence>
<gene>
    <name evidence="1" type="ORF">CLHUN_24560</name>
</gene>
<dbReference type="SUPFAM" id="SSF47336">
    <property type="entry name" value="ACP-like"/>
    <property type="match status" value="1"/>
</dbReference>
<dbReference type="OrthoDB" id="1739662at2"/>
<accession>A0A1V4SJS2</accession>
<dbReference type="InterPro" id="IPR036736">
    <property type="entry name" value="ACP-like_sf"/>
</dbReference>
<dbReference type="InterPro" id="IPR023972">
    <property type="entry name" value="CHP04069_acyl_carrier-rel"/>
</dbReference>
<proteinExistence type="predicted"/>
<comment type="caution">
    <text evidence="1">The sequence shown here is derived from an EMBL/GenBank/DDBJ whole genome shotgun (WGS) entry which is preliminary data.</text>
</comment>
<reference evidence="1 2" key="1">
    <citation type="submission" date="2017-03" db="EMBL/GenBank/DDBJ databases">
        <title>Genome sequence of Clostridium hungatei DSM 14427.</title>
        <authorList>
            <person name="Poehlein A."/>
            <person name="Daniel R."/>
        </authorList>
    </citation>
    <scope>NUCLEOTIDE SEQUENCE [LARGE SCALE GENOMIC DNA]</scope>
    <source>
        <strain evidence="1 2">DSM 14427</strain>
    </source>
</reference>
<protein>
    <recommendedName>
        <fullName evidence="3">Peptide maturation system acyl carrier-related protein</fullName>
    </recommendedName>
</protein>